<evidence type="ECO:0000313" key="3">
    <source>
        <dbReference type="Proteomes" id="UP000440224"/>
    </source>
</evidence>
<evidence type="ECO:0000313" key="2">
    <source>
        <dbReference type="EMBL" id="MRG97570.1"/>
    </source>
</evidence>
<organism evidence="2 3">
    <name type="scientific">Polyangium spumosum</name>
    <dbReference type="NCBI Taxonomy" id="889282"/>
    <lineage>
        <taxon>Bacteria</taxon>
        <taxon>Pseudomonadati</taxon>
        <taxon>Myxococcota</taxon>
        <taxon>Polyangia</taxon>
        <taxon>Polyangiales</taxon>
        <taxon>Polyangiaceae</taxon>
        <taxon>Polyangium</taxon>
    </lineage>
</organism>
<gene>
    <name evidence="2" type="ORF">GF068_37420</name>
</gene>
<accession>A0A6N7Q3Y8</accession>
<dbReference type="Proteomes" id="UP000440224">
    <property type="component" value="Unassembled WGS sequence"/>
</dbReference>
<proteinExistence type="predicted"/>
<feature type="signal peptide" evidence="1">
    <location>
        <begin position="1"/>
        <end position="17"/>
    </location>
</feature>
<keyword evidence="3" id="KW-1185">Reference proteome</keyword>
<feature type="chain" id="PRO_5026862202" description="Outer membrane beta-barrel protein" evidence="1">
    <location>
        <begin position="18"/>
        <end position="262"/>
    </location>
</feature>
<evidence type="ECO:0008006" key="4">
    <source>
        <dbReference type="Google" id="ProtNLM"/>
    </source>
</evidence>
<evidence type="ECO:0000256" key="1">
    <source>
        <dbReference type="SAM" id="SignalP"/>
    </source>
</evidence>
<reference evidence="2 3" key="1">
    <citation type="submission" date="2019-10" db="EMBL/GenBank/DDBJ databases">
        <title>A soil myxobacterium in the family Polyangiaceae.</title>
        <authorList>
            <person name="Li Y."/>
            <person name="Wang J."/>
        </authorList>
    </citation>
    <scope>NUCLEOTIDE SEQUENCE [LARGE SCALE GENOMIC DNA]</scope>
    <source>
        <strain evidence="2 3">DSM 14734</strain>
    </source>
</reference>
<comment type="caution">
    <text evidence="2">The sequence shown here is derived from an EMBL/GenBank/DDBJ whole genome shotgun (WGS) entry which is preliminary data.</text>
</comment>
<sequence length="262" mass="27122">MPAPRALFVLSFLPALAALLGTSAARAEEPAKPFGGRGQVAFDDIVALSVGGSRFGYPLVLPVGMGAGSLGVGYSGILGYSSSTTLRNPGQPGGHKGTTDTMWISPSLDVFVRGHFSVGATLAASYGTGEGEQLDFNGQVQRSKGSGYGFAIAPRVGYVIPLGTSFALWPRLTLGYSGGYTNFESTAPGRSVDWSNQNFRGIAELGLVARLHRYVYLRAAPELVISATRRAGSGFNPISGEAQNEFSVRLGATAGVGILLGG</sequence>
<dbReference type="OrthoDB" id="5512197at2"/>
<dbReference type="RefSeq" id="WP_153824350.1">
    <property type="nucleotide sequence ID" value="NZ_WJIE01000018.1"/>
</dbReference>
<keyword evidence="1" id="KW-0732">Signal</keyword>
<dbReference type="EMBL" id="WJIE01000018">
    <property type="protein sequence ID" value="MRG97570.1"/>
    <property type="molecule type" value="Genomic_DNA"/>
</dbReference>
<dbReference type="AlphaFoldDB" id="A0A6N7Q3Y8"/>
<protein>
    <recommendedName>
        <fullName evidence="4">Outer membrane beta-barrel protein</fullName>
    </recommendedName>
</protein>
<name>A0A6N7Q3Y8_9BACT</name>